<dbReference type="InterPro" id="IPR012000">
    <property type="entry name" value="Thiamin_PyroP_enz_cen_dom"/>
</dbReference>
<accession>A0A0M0L4N5</accession>
<dbReference type="Pfam" id="PF02776">
    <property type="entry name" value="TPP_enzyme_N"/>
    <property type="match status" value="1"/>
</dbReference>
<dbReference type="GO" id="GO:0030976">
    <property type="term" value="F:thiamine pyrophosphate binding"/>
    <property type="evidence" value="ECO:0007669"/>
    <property type="project" value="InterPro"/>
</dbReference>
<dbReference type="Proteomes" id="UP000037558">
    <property type="component" value="Unassembled WGS sequence"/>
</dbReference>
<dbReference type="Gene3D" id="3.40.50.970">
    <property type="match status" value="2"/>
</dbReference>
<dbReference type="FunFam" id="3.40.50.1220:FF:000028">
    <property type="entry name" value="Acetolactate synthase, catabolic"/>
    <property type="match status" value="1"/>
</dbReference>
<organism evidence="7 8">
    <name type="scientific">Priestia koreensis</name>
    <dbReference type="NCBI Taxonomy" id="284581"/>
    <lineage>
        <taxon>Bacteria</taxon>
        <taxon>Bacillati</taxon>
        <taxon>Bacillota</taxon>
        <taxon>Bacilli</taxon>
        <taxon>Bacillales</taxon>
        <taxon>Bacillaceae</taxon>
        <taxon>Priestia</taxon>
    </lineage>
</organism>
<protein>
    <submittedName>
        <fullName evidence="7">Acetolactate synthase</fullName>
        <ecNumber evidence="7">2.2.1.6</ecNumber>
    </submittedName>
</protein>
<dbReference type="InterPro" id="IPR045229">
    <property type="entry name" value="TPP_enz"/>
</dbReference>
<dbReference type="SUPFAM" id="SSF52518">
    <property type="entry name" value="Thiamin diphosphate-binding fold (THDP-binding)"/>
    <property type="match status" value="2"/>
</dbReference>
<evidence type="ECO:0000313" key="8">
    <source>
        <dbReference type="Proteomes" id="UP000037558"/>
    </source>
</evidence>
<dbReference type="RefSeq" id="WP_053401089.1">
    <property type="nucleotide sequence ID" value="NZ_LILC01000013.1"/>
</dbReference>
<dbReference type="EMBL" id="LILC01000013">
    <property type="protein sequence ID" value="KOO46026.1"/>
    <property type="molecule type" value="Genomic_DNA"/>
</dbReference>
<keyword evidence="8" id="KW-1185">Reference proteome</keyword>
<dbReference type="NCBIfam" id="NF006187">
    <property type="entry name" value="PRK08322.1"/>
    <property type="match status" value="1"/>
</dbReference>
<dbReference type="EC" id="2.2.1.6" evidence="7"/>
<proteinExistence type="inferred from homology"/>
<gene>
    <name evidence="7" type="ORF">AMD01_09090</name>
</gene>
<dbReference type="PROSITE" id="PS00187">
    <property type="entry name" value="TPP_ENZYMES"/>
    <property type="match status" value="1"/>
</dbReference>
<comment type="caution">
    <text evidence="7">The sequence shown here is derived from an EMBL/GenBank/DDBJ whole genome shotgun (WGS) entry which is preliminary data.</text>
</comment>
<dbReference type="InterPro" id="IPR029035">
    <property type="entry name" value="DHS-like_NAD/FAD-binding_dom"/>
</dbReference>
<dbReference type="GO" id="GO:0050660">
    <property type="term" value="F:flavin adenine dinucleotide binding"/>
    <property type="evidence" value="ECO:0007669"/>
    <property type="project" value="TreeGrafter"/>
</dbReference>
<dbReference type="NCBIfam" id="NF006378">
    <property type="entry name" value="PRK08617.1"/>
    <property type="match status" value="1"/>
</dbReference>
<comment type="similarity">
    <text evidence="1 3">Belongs to the TPP enzyme family.</text>
</comment>
<dbReference type="InterPro" id="IPR012001">
    <property type="entry name" value="Thiamin_PyroP_enz_TPP-bd_dom"/>
</dbReference>
<evidence type="ECO:0000256" key="1">
    <source>
        <dbReference type="ARBA" id="ARBA00007812"/>
    </source>
</evidence>
<dbReference type="InterPro" id="IPR011766">
    <property type="entry name" value="TPP_enzyme_TPP-bd"/>
</dbReference>
<sequence length="559" mass="60948">MSKSDKNNAKTGADLLVESLEKHNVPYIFGIPGAKIDGVFDVLKDRGPEVILCRHEQNAAFMAAAVGRLTGKPGVCLVTSGPGAANLATGLVTATAEGDPIVALAGAVPRGDRAKNRHQSMDNEGLFKSITKFSVEVEDAANVSEVIADAFRKATSSPSGAAFVSLPQDVMASETSLPVLSPLKASKLGAANKDALTDAVQTIRTAKLPVLLLGMRASQPQAVRAIRTLLSQHAIPVVETFQGAGALSRDLESNFFGRVGLFRNQPGDVLLKHADVVVTIGYDPIEYPPSLWNKEGERQIVHVDAVPAQADYDYQPTVELWGDISSTVEALVSEWPSITYSDEITARLTTIKSTLQQSEEDYEFNEDTKQLHPLQIIDVLQQTIDDDTTVTCDIGSLYIWMARYFRSYTPQHLLFTNGMQTLGVALPWGIAASLVRPHEKVLSMSGDGGFLFSAMELETAVRLNLPIVHIIWNDQTYDMVGFQQQVKYNRKSAVEFGNVDFVKFAESFGAKGFRVHTKEELASVLKEAFQTDGPVVIDVPVDYKDNEKLNTQLLPDQLN</sequence>
<dbReference type="GO" id="GO:0005948">
    <property type="term" value="C:acetolactate synthase complex"/>
    <property type="evidence" value="ECO:0007669"/>
    <property type="project" value="TreeGrafter"/>
</dbReference>
<dbReference type="SUPFAM" id="SSF52467">
    <property type="entry name" value="DHS-like NAD/FAD-binding domain"/>
    <property type="match status" value="1"/>
</dbReference>
<keyword evidence="7" id="KW-0808">Transferase</keyword>
<dbReference type="InterPro" id="IPR029061">
    <property type="entry name" value="THDP-binding"/>
</dbReference>
<evidence type="ECO:0000313" key="7">
    <source>
        <dbReference type="EMBL" id="KOO46026.1"/>
    </source>
</evidence>
<evidence type="ECO:0000259" key="6">
    <source>
        <dbReference type="Pfam" id="PF02776"/>
    </source>
</evidence>
<feature type="domain" description="Thiamine pyrophosphate enzyme central" evidence="4">
    <location>
        <begin position="197"/>
        <end position="331"/>
    </location>
</feature>
<evidence type="ECO:0000259" key="5">
    <source>
        <dbReference type="Pfam" id="PF02775"/>
    </source>
</evidence>
<dbReference type="CDD" id="cd07035">
    <property type="entry name" value="TPP_PYR_POX_like"/>
    <property type="match status" value="1"/>
</dbReference>
<dbReference type="Gene3D" id="3.40.50.1220">
    <property type="entry name" value="TPP-binding domain"/>
    <property type="match status" value="1"/>
</dbReference>
<dbReference type="FunFam" id="3.40.50.970:FF:000007">
    <property type="entry name" value="Acetolactate synthase"/>
    <property type="match status" value="1"/>
</dbReference>
<dbReference type="InterPro" id="IPR000399">
    <property type="entry name" value="TPP-bd_CS"/>
</dbReference>
<evidence type="ECO:0000259" key="4">
    <source>
        <dbReference type="Pfam" id="PF00205"/>
    </source>
</evidence>
<dbReference type="GO" id="GO:0009097">
    <property type="term" value="P:isoleucine biosynthetic process"/>
    <property type="evidence" value="ECO:0007669"/>
    <property type="project" value="TreeGrafter"/>
</dbReference>
<evidence type="ECO:0000256" key="2">
    <source>
        <dbReference type="ARBA" id="ARBA00023052"/>
    </source>
</evidence>
<reference evidence="8" key="1">
    <citation type="submission" date="2015-08" db="EMBL/GenBank/DDBJ databases">
        <title>Fjat-14210 dsm16467.</title>
        <authorList>
            <person name="Liu B."/>
            <person name="Wang J."/>
            <person name="Zhu Y."/>
            <person name="Liu G."/>
            <person name="Chen Q."/>
            <person name="Chen Z."/>
            <person name="Lan J."/>
            <person name="Che J."/>
            <person name="Ge C."/>
            <person name="Shi H."/>
            <person name="Pan Z."/>
            <person name="Liu X."/>
        </authorList>
    </citation>
    <scope>NUCLEOTIDE SEQUENCE [LARGE SCALE GENOMIC DNA]</scope>
    <source>
        <strain evidence="8">DSM 16467</strain>
    </source>
</reference>
<dbReference type="OrthoDB" id="4494979at2"/>
<keyword evidence="2 3" id="KW-0786">Thiamine pyrophosphate</keyword>
<dbReference type="PANTHER" id="PTHR18968">
    <property type="entry name" value="THIAMINE PYROPHOSPHATE ENZYMES"/>
    <property type="match status" value="1"/>
</dbReference>
<dbReference type="GO" id="GO:0034077">
    <property type="term" value="P:butanediol metabolic process"/>
    <property type="evidence" value="ECO:0007669"/>
    <property type="project" value="InterPro"/>
</dbReference>
<dbReference type="PANTHER" id="PTHR18968:SF129">
    <property type="entry name" value="ACETOLACTATE SYNTHASE"/>
    <property type="match status" value="1"/>
</dbReference>
<dbReference type="Pfam" id="PF00205">
    <property type="entry name" value="TPP_enzyme_M"/>
    <property type="match status" value="1"/>
</dbReference>
<dbReference type="Pfam" id="PF02775">
    <property type="entry name" value="TPP_enzyme_C"/>
    <property type="match status" value="1"/>
</dbReference>
<evidence type="ECO:0000256" key="3">
    <source>
        <dbReference type="RuleBase" id="RU362132"/>
    </source>
</evidence>
<feature type="domain" description="Thiamine pyrophosphate enzyme N-terminal TPP-binding" evidence="6">
    <location>
        <begin position="11"/>
        <end position="124"/>
    </location>
</feature>
<dbReference type="NCBIfam" id="TIGR02418">
    <property type="entry name" value="acolac_catab"/>
    <property type="match status" value="1"/>
</dbReference>
<dbReference type="AlphaFoldDB" id="A0A0M0L4N5"/>
<dbReference type="GO" id="GO:0000287">
    <property type="term" value="F:magnesium ion binding"/>
    <property type="evidence" value="ECO:0007669"/>
    <property type="project" value="InterPro"/>
</dbReference>
<dbReference type="STRING" id="284581.AMD01_09090"/>
<feature type="domain" description="Thiamine pyrophosphate enzyme TPP-binding" evidence="5">
    <location>
        <begin position="393"/>
        <end position="539"/>
    </location>
</feature>
<dbReference type="GO" id="GO:0009099">
    <property type="term" value="P:L-valine biosynthetic process"/>
    <property type="evidence" value="ECO:0007669"/>
    <property type="project" value="TreeGrafter"/>
</dbReference>
<dbReference type="InterPro" id="IPR012782">
    <property type="entry name" value="Acetolactate_synth_catblc"/>
</dbReference>
<dbReference type="PATRIC" id="fig|284581.3.peg.1884"/>
<name>A0A0M0L4N5_9BACI</name>
<dbReference type="GO" id="GO:0003984">
    <property type="term" value="F:acetolactate synthase activity"/>
    <property type="evidence" value="ECO:0007669"/>
    <property type="project" value="UniProtKB-EC"/>
</dbReference>